<dbReference type="InterPro" id="IPR029044">
    <property type="entry name" value="Nucleotide-diphossugar_trans"/>
</dbReference>
<keyword evidence="3" id="KW-1185">Reference proteome</keyword>
<reference evidence="3" key="1">
    <citation type="journal article" date="2019" name="Int. J. Syst. Evol. Microbiol.">
        <title>The Global Catalogue of Microorganisms (GCM) 10K type strain sequencing project: providing services to taxonomists for standard genome sequencing and annotation.</title>
        <authorList>
            <consortium name="The Broad Institute Genomics Platform"/>
            <consortium name="The Broad Institute Genome Sequencing Center for Infectious Disease"/>
            <person name="Wu L."/>
            <person name="Ma J."/>
        </authorList>
    </citation>
    <scope>NUCLEOTIDE SEQUENCE [LARGE SCALE GENOMIC DNA]</scope>
    <source>
        <strain evidence="3">KACC 12602</strain>
    </source>
</reference>
<feature type="domain" description="Glycosyltransferase 2-like" evidence="1">
    <location>
        <begin position="8"/>
        <end position="121"/>
    </location>
</feature>
<dbReference type="Proteomes" id="UP001596161">
    <property type="component" value="Unassembled WGS sequence"/>
</dbReference>
<dbReference type="RefSeq" id="WP_378015848.1">
    <property type="nucleotide sequence ID" value="NZ_JBHSKT010000001.1"/>
</dbReference>
<accession>A0ABW0E7C7</accession>
<dbReference type="PANTHER" id="PTHR22916">
    <property type="entry name" value="GLYCOSYLTRANSFERASE"/>
    <property type="match status" value="1"/>
</dbReference>
<organism evidence="2 3">
    <name type="scientific">Adhaeribacter terreus</name>
    <dbReference type="NCBI Taxonomy" id="529703"/>
    <lineage>
        <taxon>Bacteria</taxon>
        <taxon>Pseudomonadati</taxon>
        <taxon>Bacteroidota</taxon>
        <taxon>Cytophagia</taxon>
        <taxon>Cytophagales</taxon>
        <taxon>Hymenobacteraceae</taxon>
        <taxon>Adhaeribacter</taxon>
    </lineage>
</organism>
<dbReference type="SUPFAM" id="SSF53448">
    <property type="entry name" value="Nucleotide-diphospho-sugar transferases"/>
    <property type="match status" value="1"/>
</dbReference>
<dbReference type="InterPro" id="IPR001173">
    <property type="entry name" value="Glyco_trans_2-like"/>
</dbReference>
<comment type="caution">
    <text evidence="2">The sequence shown here is derived from an EMBL/GenBank/DDBJ whole genome shotgun (WGS) entry which is preliminary data.</text>
</comment>
<dbReference type="CDD" id="cd00761">
    <property type="entry name" value="Glyco_tranf_GTA_type"/>
    <property type="match status" value="1"/>
</dbReference>
<dbReference type="Gene3D" id="3.90.550.10">
    <property type="entry name" value="Spore Coat Polysaccharide Biosynthesis Protein SpsA, Chain A"/>
    <property type="match status" value="1"/>
</dbReference>
<protein>
    <submittedName>
        <fullName evidence="2">Glycosyltransferase family 2 protein</fullName>
    </submittedName>
</protein>
<dbReference type="EMBL" id="JBHSKT010000001">
    <property type="protein sequence ID" value="MFC5269471.1"/>
    <property type="molecule type" value="Genomic_DNA"/>
</dbReference>
<gene>
    <name evidence="2" type="ORF">ACFPIB_02540</name>
</gene>
<evidence type="ECO:0000259" key="1">
    <source>
        <dbReference type="Pfam" id="PF00535"/>
    </source>
</evidence>
<name>A0ABW0E7C7_9BACT</name>
<evidence type="ECO:0000313" key="3">
    <source>
        <dbReference type="Proteomes" id="UP001596161"/>
    </source>
</evidence>
<dbReference type="PANTHER" id="PTHR22916:SF3">
    <property type="entry name" value="UDP-GLCNAC:BETAGAL BETA-1,3-N-ACETYLGLUCOSAMINYLTRANSFERASE-LIKE PROTEIN 1"/>
    <property type="match status" value="1"/>
</dbReference>
<sequence>MQNQLLVSVIIPFLNEEKFLPETIASVLNQTYENWELLLIDDGSTNKSTHIAKQFTEDYPGKIFYLDHEGHANKGVCASRNLGVKHAKGNLIAFLDADDVWLPEKLEKQVTVFQQYPDLGLVAEGSTHWYSWNDPATEDLEIPVGSVYEKNQLLRLPEHQDKIFEPLELLYRLYPLSTAAAAGPCAWLLSKKAIERSGGFEESFIKEYQLYEDQAFLCKIYLREKVYLSSASNNLYRQRPGSVVQWVNEKGHYHKVRQYFLNWFENYLQYHNIYDPKLHRLLNRAFLPYRYPTWFYITRTLPEKLLQLSKKPFQKLRKILKRNGFLTKRPAHAPLNSFDAGL</sequence>
<evidence type="ECO:0000313" key="2">
    <source>
        <dbReference type="EMBL" id="MFC5269471.1"/>
    </source>
</evidence>
<proteinExistence type="predicted"/>
<dbReference type="Pfam" id="PF00535">
    <property type="entry name" value="Glycos_transf_2"/>
    <property type="match status" value="1"/>
</dbReference>